<dbReference type="RefSeq" id="WP_284222202.1">
    <property type="nucleotide sequence ID" value="NZ_BSOY01000024.1"/>
</dbReference>
<evidence type="ECO:0000256" key="2">
    <source>
        <dbReference type="SAM" id="SignalP"/>
    </source>
</evidence>
<name>A0ABQ6BH33_9CAUL</name>
<feature type="compositionally biased region" description="Gly residues" evidence="1">
    <location>
        <begin position="301"/>
        <end position="318"/>
    </location>
</feature>
<sequence length="318" mass="32488">MKRCFLIVAGLLAVLAGPVAAQTPVGVNAVVENSVRTRSADESAWRPSVVDGTVRQADAIVTGADSRLMIRLRDQSMLTVGANAALNVDRFVIDTEAEPAGVLVSLVRGAFRFVSGSRGAEQERTAFRTPTATIGIRGTIIEAAVGTEALELLDGETGTPGPADDPEQAAVIVLVEGEIEIEVDGVRRIVREPGQAVAVRGRRVSEPFRLSPEAGQRLAGRLPPREPGGPGAGPQGQPPLGQPPQGQGPQGSGPQGQGQAPQGQTPQGVAVKGQTPQAQAPGGRANRGQENRGAQSRPGSSGPGQQPGAGPGGAQRPG</sequence>
<comment type="caution">
    <text evidence="4">The sequence shown here is derived from an EMBL/GenBank/DDBJ whole genome shotgun (WGS) entry which is preliminary data.</text>
</comment>
<organism evidence="4 5">
    <name type="scientific">Brevundimonas denitrificans</name>
    <dbReference type="NCBI Taxonomy" id="1443434"/>
    <lineage>
        <taxon>Bacteria</taxon>
        <taxon>Pseudomonadati</taxon>
        <taxon>Pseudomonadota</taxon>
        <taxon>Alphaproteobacteria</taxon>
        <taxon>Caulobacterales</taxon>
        <taxon>Caulobacteraceae</taxon>
        <taxon>Brevundimonas</taxon>
    </lineage>
</organism>
<keyword evidence="5" id="KW-1185">Reference proteome</keyword>
<dbReference type="PANTHER" id="PTHR38731">
    <property type="entry name" value="LIPL45-RELATED LIPOPROTEIN-RELATED"/>
    <property type="match status" value="1"/>
</dbReference>
<dbReference type="Pfam" id="PF04773">
    <property type="entry name" value="FecR"/>
    <property type="match status" value="1"/>
</dbReference>
<feature type="chain" id="PRO_5047166021" description="FecR protein domain-containing protein" evidence="2">
    <location>
        <begin position="22"/>
        <end position="318"/>
    </location>
</feature>
<proteinExistence type="predicted"/>
<dbReference type="EMBL" id="BSOY01000024">
    <property type="protein sequence ID" value="GLS01345.1"/>
    <property type="molecule type" value="Genomic_DNA"/>
</dbReference>
<keyword evidence="2" id="KW-0732">Signal</keyword>
<evidence type="ECO:0000313" key="4">
    <source>
        <dbReference type="EMBL" id="GLS01345.1"/>
    </source>
</evidence>
<reference evidence="5" key="1">
    <citation type="journal article" date="2019" name="Int. J. Syst. Evol. Microbiol.">
        <title>The Global Catalogue of Microorganisms (GCM) 10K type strain sequencing project: providing services to taxonomists for standard genome sequencing and annotation.</title>
        <authorList>
            <consortium name="The Broad Institute Genomics Platform"/>
            <consortium name="The Broad Institute Genome Sequencing Center for Infectious Disease"/>
            <person name="Wu L."/>
            <person name="Ma J."/>
        </authorList>
    </citation>
    <scope>NUCLEOTIDE SEQUENCE [LARGE SCALE GENOMIC DNA]</scope>
    <source>
        <strain evidence="5">NBRC 110107</strain>
    </source>
</reference>
<feature type="compositionally biased region" description="Low complexity" evidence="1">
    <location>
        <begin position="257"/>
        <end position="268"/>
    </location>
</feature>
<evidence type="ECO:0000256" key="1">
    <source>
        <dbReference type="SAM" id="MobiDB-lite"/>
    </source>
</evidence>
<feature type="domain" description="FecR protein" evidence="3">
    <location>
        <begin position="58"/>
        <end position="144"/>
    </location>
</feature>
<dbReference type="Proteomes" id="UP001156921">
    <property type="component" value="Unassembled WGS sequence"/>
</dbReference>
<evidence type="ECO:0000313" key="5">
    <source>
        <dbReference type="Proteomes" id="UP001156921"/>
    </source>
</evidence>
<protein>
    <recommendedName>
        <fullName evidence="3">FecR protein domain-containing protein</fullName>
    </recommendedName>
</protein>
<gene>
    <name evidence="4" type="ORF">GCM10007859_13580</name>
</gene>
<evidence type="ECO:0000259" key="3">
    <source>
        <dbReference type="Pfam" id="PF04773"/>
    </source>
</evidence>
<feature type="signal peptide" evidence="2">
    <location>
        <begin position="1"/>
        <end position="21"/>
    </location>
</feature>
<feature type="region of interest" description="Disordered" evidence="1">
    <location>
        <begin position="208"/>
        <end position="318"/>
    </location>
</feature>
<accession>A0ABQ6BH33</accession>
<dbReference type="InterPro" id="IPR006860">
    <property type="entry name" value="FecR"/>
</dbReference>